<reference evidence="2 3" key="1">
    <citation type="submission" date="2023-11" db="EMBL/GenBank/DDBJ databases">
        <title>Draft genome sequence and annotation of the polyextremotolerant black yeast-like fungus Aureobasidium pullulans NRRL 62042.</title>
        <authorList>
            <person name="Dielentheis-Frenken M.R.E."/>
            <person name="Wibberg D."/>
            <person name="Blank L.M."/>
            <person name="Tiso T."/>
        </authorList>
    </citation>
    <scope>NUCLEOTIDE SEQUENCE [LARGE SCALE GENOMIC DNA]</scope>
    <source>
        <strain evidence="2 3">NRRL 62042</strain>
    </source>
</reference>
<sequence length="277" mass="31287">MPEYRIKEWLNKQVELQKISAIHFTGKHNVLEPDSFATKEVVDFDFHAEMSGFADLEKIEIRRSNSAETAFVTTAEDENEMAQQAIEHLESIFALGYDKITFDNVFVNYDGMLARLQTWAKLSCYGGRVAFNNVNVSGALTSKSLAASDEPRISIQAVWRYKWERPEARPSPRHVLQSPPNTWTDPRPMTWNWRIQHAMVDGEYGVISLSDDTGGPAPMIKAIAKYALHEPLTMQGNFGTCKIHKWGLDEPNDEPAYAGTRHFGRARTGELPPPYAG</sequence>
<proteinExistence type="predicted"/>
<gene>
    <name evidence="2" type="ORF">QM012_005070</name>
</gene>
<evidence type="ECO:0000256" key="1">
    <source>
        <dbReference type="SAM" id="MobiDB-lite"/>
    </source>
</evidence>
<dbReference type="EMBL" id="JASGXD010000020">
    <property type="protein sequence ID" value="KAK5999982.1"/>
    <property type="molecule type" value="Genomic_DNA"/>
</dbReference>
<accession>A0ABR0T6N8</accession>
<name>A0ABR0T6N8_AURPU</name>
<keyword evidence="3" id="KW-1185">Reference proteome</keyword>
<evidence type="ECO:0000313" key="3">
    <source>
        <dbReference type="Proteomes" id="UP001341245"/>
    </source>
</evidence>
<organism evidence="2 3">
    <name type="scientific">Aureobasidium pullulans</name>
    <name type="common">Black yeast</name>
    <name type="synonym">Pullularia pullulans</name>
    <dbReference type="NCBI Taxonomy" id="5580"/>
    <lineage>
        <taxon>Eukaryota</taxon>
        <taxon>Fungi</taxon>
        <taxon>Dikarya</taxon>
        <taxon>Ascomycota</taxon>
        <taxon>Pezizomycotina</taxon>
        <taxon>Dothideomycetes</taxon>
        <taxon>Dothideomycetidae</taxon>
        <taxon>Dothideales</taxon>
        <taxon>Saccotheciaceae</taxon>
        <taxon>Aureobasidium</taxon>
    </lineage>
</organism>
<feature type="region of interest" description="Disordered" evidence="1">
    <location>
        <begin position="254"/>
        <end position="277"/>
    </location>
</feature>
<evidence type="ECO:0000313" key="2">
    <source>
        <dbReference type="EMBL" id="KAK5999982.1"/>
    </source>
</evidence>
<dbReference type="Proteomes" id="UP001341245">
    <property type="component" value="Unassembled WGS sequence"/>
</dbReference>
<comment type="caution">
    <text evidence="2">The sequence shown here is derived from an EMBL/GenBank/DDBJ whole genome shotgun (WGS) entry which is preliminary data.</text>
</comment>
<protein>
    <submittedName>
        <fullName evidence="2">Uncharacterized protein</fullName>
    </submittedName>
</protein>